<feature type="domain" description="Transcription factor IIIC subunit Tfc1/Sfc1 triple barrel" evidence="2">
    <location>
        <begin position="22"/>
        <end position="142"/>
    </location>
</feature>
<dbReference type="AlphaFoldDB" id="A0A1Y2GS29"/>
<reference evidence="3 4" key="1">
    <citation type="submission" date="2016-07" db="EMBL/GenBank/DDBJ databases">
        <title>Pervasive Adenine N6-methylation of Active Genes in Fungi.</title>
        <authorList>
            <consortium name="DOE Joint Genome Institute"/>
            <person name="Mondo S.J."/>
            <person name="Dannebaum R.O."/>
            <person name="Kuo R.C."/>
            <person name="Labutti K."/>
            <person name="Haridas S."/>
            <person name="Kuo A."/>
            <person name="Salamov A."/>
            <person name="Ahrendt S.R."/>
            <person name="Lipzen A."/>
            <person name="Sullivan W."/>
            <person name="Andreopoulos W.B."/>
            <person name="Clum A."/>
            <person name="Lindquist E."/>
            <person name="Daum C."/>
            <person name="Ramamoorthy G.K."/>
            <person name="Gryganskyi A."/>
            <person name="Culley D."/>
            <person name="Magnuson J.K."/>
            <person name="James T.Y."/>
            <person name="O'Malley M.A."/>
            <person name="Stajich J.E."/>
            <person name="Spatafora J.W."/>
            <person name="Visel A."/>
            <person name="Grigoriev I.V."/>
        </authorList>
    </citation>
    <scope>NUCLEOTIDE SEQUENCE [LARGE SCALE GENOMIC DNA]</scope>
    <source>
        <strain evidence="3 4">NRRL 3116</strain>
    </source>
</reference>
<dbReference type="Pfam" id="PF17682">
    <property type="entry name" value="Tau95_N"/>
    <property type="match status" value="1"/>
</dbReference>
<evidence type="ECO:0000259" key="2">
    <source>
        <dbReference type="Pfam" id="PF17682"/>
    </source>
</evidence>
<dbReference type="InterPro" id="IPR040454">
    <property type="entry name" value="TF_IIIC_Tfc1/Sfc1"/>
</dbReference>
<feature type="compositionally biased region" description="Basic residues" evidence="1">
    <location>
        <begin position="213"/>
        <end position="224"/>
    </location>
</feature>
<keyword evidence="4" id="KW-1185">Reference proteome</keyword>
<dbReference type="Proteomes" id="UP000193648">
    <property type="component" value="Unassembled WGS sequence"/>
</dbReference>
<comment type="caution">
    <text evidence="3">The sequence shown here is derived from an EMBL/GenBank/DDBJ whole genome shotgun (WGS) entry which is preliminary data.</text>
</comment>
<feature type="region of interest" description="Disordered" evidence="1">
    <location>
        <begin position="202"/>
        <end position="243"/>
    </location>
</feature>
<accession>A0A1Y2GS29</accession>
<evidence type="ECO:0000313" key="3">
    <source>
        <dbReference type="EMBL" id="ORZ20916.1"/>
    </source>
</evidence>
<feature type="compositionally biased region" description="Polar residues" evidence="1">
    <location>
        <begin position="228"/>
        <end position="237"/>
    </location>
</feature>
<dbReference type="OrthoDB" id="5598268at2759"/>
<dbReference type="EMBL" id="MCFF01000012">
    <property type="protein sequence ID" value="ORZ20916.1"/>
    <property type="molecule type" value="Genomic_DNA"/>
</dbReference>
<feature type="compositionally biased region" description="Basic and acidic residues" evidence="1">
    <location>
        <begin position="202"/>
        <end position="211"/>
    </location>
</feature>
<sequence>MNTTPEAEPATIEQVPERKIFSIEFPGHVQNLDKAIEALGGEKAITNAYHGGAPLDLRYRTKDPFSIPIHGQTISTGNFLLKATRRYKVKCQPGSKRTLPPYRAPTEADVPYNEDEEPEYSFEIVGSIPKTTRFAGLADFQHIVDPRDPIVQIKSDLQNVEYEHLISLQVDNKDATENVMTMQVLPPSAISKTTIPNAYRYKARDRDDGVKGIRGRKPKSKHNARPPNASTSMNPDSNESDGL</sequence>
<dbReference type="InterPro" id="IPR041499">
    <property type="entry name" value="Tfc1/Sfc1_N"/>
</dbReference>
<dbReference type="PANTHER" id="PTHR13230:SF5">
    <property type="entry name" value="GENERAL TRANSCRIPTION FACTOR 3C POLYPEPTIDE 5"/>
    <property type="match status" value="1"/>
</dbReference>
<evidence type="ECO:0000256" key="1">
    <source>
        <dbReference type="SAM" id="MobiDB-lite"/>
    </source>
</evidence>
<dbReference type="GO" id="GO:0000127">
    <property type="term" value="C:transcription factor TFIIIC complex"/>
    <property type="evidence" value="ECO:0007669"/>
    <property type="project" value="InterPro"/>
</dbReference>
<dbReference type="STRING" id="64571.A0A1Y2GS29"/>
<dbReference type="GO" id="GO:0001002">
    <property type="term" value="F:RNA polymerase III type 1 promoter sequence-specific DNA binding"/>
    <property type="evidence" value="ECO:0007669"/>
    <property type="project" value="TreeGrafter"/>
</dbReference>
<dbReference type="PANTHER" id="PTHR13230">
    <property type="entry name" value="GENERAL TRANSCRIPTION FACTOR IIIC, POLYPEPTIDE 5"/>
    <property type="match status" value="1"/>
</dbReference>
<proteinExistence type="predicted"/>
<dbReference type="InterPro" id="IPR042536">
    <property type="entry name" value="TFIIIC_tauA_Sfc1"/>
</dbReference>
<dbReference type="GeneID" id="33571810"/>
<dbReference type="InParanoid" id="A0A1Y2GS29"/>
<name>A0A1Y2GS29_9FUNG</name>
<dbReference type="GO" id="GO:0006384">
    <property type="term" value="P:transcription initiation at RNA polymerase III promoter"/>
    <property type="evidence" value="ECO:0007669"/>
    <property type="project" value="InterPro"/>
</dbReference>
<organism evidence="3 4">
    <name type="scientific">Lobosporangium transversale</name>
    <dbReference type="NCBI Taxonomy" id="64571"/>
    <lineage>
        <taxon>Eukaryota</taxon>
        <taxon>Fungi</taxon>
        <taxon>Fungi incertae sedis</taxon>
        <taxon>Mucoromycota</taxon>
        <taxon>Mortierellomycotina</taxon>
        <taxon>Mortierellomycetes</taxon>
        <taxon>Mortierellales</taxon>
        <taxon>Mortierellaceae</taxon>
        <taxon>Lobosporangium</taxon>
    </lineage>
</organism>
<evidence type="ECO:0000313" key="4">
    <source>
        <dbReference type="Proteomes" id="UP000193648"/>
    </source>
</evidence>
<gene>
    <name evidence="3" type="ORF">BCR41DRAFT_420954</name>
</gene>
<dbReference type="GO" id="GO:0001003">
    <property type="term" value="F:RNA polymerase III type 2 promoter sequence-specific DNA binding"/>
    <property type="evidence" value="ECO:0007669"/>
    <property type="project" value="TreeGrafter"/>
</dbReference>
<dbReference type="Gene3D" id="3.30.200.160">
    <property type="entry name" value="TFIIIC, subcomplex tauA, subunit Sfc1, barrel domain"/>
    <property type="match status" value="1"/>
</dbReference>
<protein>
    <submittedName>
        <fullName evidence="3">RNA polymerase III transcription factor IIIC subunit-domain-containing protein</fullName>
    </submittedName>
</protein>
<dbReference type="RefSeq" id="XP_021882825.1">
    <property type="nucleotide sequence ID" value="XM_022029967.1"/>
</dbReference>